<sequence>KTAIAGSAHAHCGARAMLTQTHGALRSFECAILERTTVSPVSQRQRKKLQRADVRACRGSFEPERLLRLAK</sequence>
<feature type="non-terminal residue" evidence="1">
    <location>
        <position position="71"/>
    </location>
</feature>
<evidence type="ECO:0000313" key="1">
    <source>
        <dbReference type="EMBL" id="JAR88044.1"/>
    </source>
</evidence>
<organism evidence="1">
    <name type="scientific">Ixodes ricinus</name>
    <name type="common">Common tick</name>
    <name type="synonym">Acarus ricinus</name>
    <dbReference type="NCBI Taxonomy" id="34613"/>
    <lineage>
        <taxon>Eukaryota</taxon>
        <taxon>Metazoa</taxon>
        <taxon>Ecdysozoa</taxon>
        <taxon>Arthropoda</taxon>
        <taxon>Chelicerata</taxon>
        <taxon>Arachnida</taxon>
        <taxon>Acari</taxon>
        <taxon>Parasitiformes</taxon>
        <taxon>Ixodida</taxon>
        <taxon>Ixodoidea</taxon>
        <taxon>Ixodidae</taxon>
        <taxon>Ixodinae</taxon>
        <taxon>Ixodes</taxon>
    </lineage>
</organism>
<accession>A0A147BBA4</accession>
<feature type="non-terminal residue" evidence="1">
    <location>
        <position position="1"/>
    </location>
</feature>
<reference evidence="1" key="1">
    <citation type="journal article" date="2018" name="PLoS Negl. Trop. Dis.">
        <title>Sialome diversity of ticks revealed by RNAseq of single tick salivary glands.</title>
        <authorList>
            <person name="Perner J."/>
            <person name="Kropackova S."/>
            <person name="Kopacek P."/>
            <person name="Ribeiro J.M."/>
        </authorList>
    </citation>
    <scope>NUCLEOTIDE SEQUENCE</scope>
    <source>
        <strain evidence="1">Siblings of single egg batch collected in Ceske Budejovice</strain>
        <tissue evidence="1">Salivary glands</tissue>
    </source>
</reference>
<protein>
    <submittedName>
        <fullName evidence="1">Uncharacterized protein</fullName>
    </submittedName>
</protein>
<proteinExistence type="predicted"/>
<dbReference type="EMBL" id="GEGO01007360">
    <property type="protein sequence ID" value="JAR88044.1"/>
    <property type="molecule type" value="Transcribed_RNA"/>
</dbReference>
<name>A0A147BBA4_IXORI</name>
<dbReference type="AlphaFoldDB" id="A0A147BBA4"/>